<keyword evidence="5 7" id="KW-1133">Transmembrane helix</keyword>
<feature type="transmembrane region" description="Helical" evidence="7">
    <location>
        <begin position="213"/>
        <end position="232"/>
    </location>
</feature>
<comment type="subcellular location">
    <subcellularLocation>
        <location evidence="1">Cell membrane</location>
        <topology evidence="1">Multi-pass membrane protein</topology>
    </subcellularLocation>
</comment>
<dbReference type="Proteomes" id="UP000479226">
    <property type="component" value="Unassembled WGS sequence"/>
</dbReference>
<accession>A0ABX0D791</accession>
<keyword evidence="2" id="KW-1003">Cell membrane</keyword>
<dbReference type="PANTHER" id="PTHR22926:SF3">
    <property type="entry name" value="UNDECAPRENYL-PHOSPHATE ALPHA-N-ACETYLGLUCOSAMINYL 1-PHOSPHATE TRANSFERASE"/>
    <property type="match status" value="1"/>
</dbReference>
<dbReference type="PANTHER" id="PTHR22926">
    <property type="entry name" value="PHOSPHO-N-ACETYLMURAMOYL-PENTAPEPTIDE-TRANSFERASE"/>
    <property type="match status" value="1"/>
</dbReference>
<reference evidence="8 9" key="1">
    <citation type="submission" date="2020-02" db="EMBL/GenBank/DDBJ databases">
        <title>Genome sequence of the type strain DSM 27180 of Arthrobacter silviterrae.</title>
        <authorList>
            <person name="Gao J."/>
            <person name="Sun J."/>
        </authorList>
    </citation>
    <scope>NUCLEOTIDE SEQUENCE [LARGE SCALE GENOMIC DNA]</scope>
    <source>
        <strain evidence="8 9">DSM 27180</strain>
    </source>
</reference>
<evidence type="ECO:0000256" key="3">
    <source>
        <dbReference type="ARBA" id="ARBA00022679"/>
    </source>
</evidence>
<evidence type="ECO:0000256" key="2">
    <source>
        <dbReference type="ARBA" id="ARBA00022475"/>
    </source>
</evidence>
<sequence length="356" mass="36704">MPGAALTVGAVALVLALVLPLAARPLLVRAGVLDVPNARSSHQTPTIRGMGITTAVALSAGLLTAIFLPQGRVAAGQAQATLVVVLLVAVAAAAIGWVEDIRGLPIALRAGLQLAVGAVATGAVAVIDPGAQQMWWIPAGAIAVAAYINVSNFMDGINGISGMHGLLVGGFYAYAGVVTGHDWLVFAGVAIAAAFAGFLPWNLGRRKVFMGDVGSYLLGASISVTAMAAFLAKVPVEYIFSPVLIYLVDTFVTFLRRLLAGERWYASHRQHVYQRLNIVGLGHLQATAVVSTATVVVSVLGIIAAQGNSAMQISATALCLAVVLLYLRTPTLFQRYFRHKAAHAPGNGAAGGVAGE</sequence>
<feature type="transmembrane region" description="Helical" evidence="7">
    <location>
        <begin position="238"/>
        <end position="255"/>
    </location>
</feature>
<evidence type="ECO:0000256" key="7">
    <source>
        <dbReference type="SAM" id="Phobius"/>
    </source>
</evidence>
<keyword evidence="9" id="KW-1185">Reference proteome</keyword>
<dbReference type="InterPro" id="IPR000715">
    <property type="entry name" value="Glycosyl_transferase_4"/>
</dbReference>
<feature type="transmembrane region" description="Helical" evidence="7">
    <location>
        <begin position="110"/>
        <end position="127"/>
    </location>
</feature>
<dbReference type="EMBL" id="JAAKZI010000005">
    <property type="protein sequence ID" value="NGN82747.1"/>
    <property type="molecule type" value="Genomic_DNA"/>
</dbReference>
<proteinExistence type="predicted"/>
<comment type="caution">
    <text evidence="8">The sequence shown here is derived from an EMBL/GenBank/DDBJ whole genome shotgun (WGS) entry which is preliminary data.</text>
</comment>
<dbReference type="CDD" id="cd06854">
    <property type="entry name" value="GT_WbpL_WbcO_like"/>
    <property type="match status" value="1"/>
</dbReference>
<name>A0ABX0D791_9MICC</name>
<feature type="transmembrane region" description="Helical" evidence="7">
    <location>
        <begin position="46"/>
        <end position="68"/>
    </location>
</feature>
<evidence type="ECO:0000256" key="5">
    <source>
        <dbReference type="ARBA" id="ARBA00022989"/>
    </source>
</evidence>
<feature type="transmembrane region" description="Helical" evidence="7">
    <location>
        <begin position="134"/>
        <end position="154"/>
    </location>
</feature>
<protein>
    <submittedName>
        <fullName evidence="8">Glycosyltransferase family 4 protein</fullName>
    </submittedName>
</protein>
<organism evidence="8 9">
    <name type="scientific">Arthrobacter silviterrae</name>
    <dbReference type="NCBI Taxonomy" id="2026658"/>
    <lineage>
        <taxon>Bacteria</taxon>
        <taxon>Bacillati</taxon>
        <taxon>Actinomycetota</taxon>
        <taxon>Actinomycetes</taxon>
        <taxon>Micrococcales</taxon>
        <taxon>Micrococcaceae</taxon>
        <taxon>Arthrobacter</taxon>
    </lineage>
</organism>
<evidence type="ECO:0000256" key="4">
    <source>
        <dbReference type="ARBA" id="ARBA00022692"/>
    </source>
</evidence>
<keyword evidence="6 7" id="KW-0472">Membrane</keyword>
<feature type="transmembrane region" description="Helical" evidence="7">
    <location>
        <begin position="276"/>
        <end position="303"/>
    </location>
</feature>
<keyword evidence="3" id="KW-0808">Transferase</keyword>
<gene>
    <name evidence="8" type="ORF">G6N77_04610</name>
</gene>
<keyword evidence="4 7" id="KW-0812">Transmembrane</keyword>
<feature type="transmembrane region" description="Helical" evidence="7">
    <location>
        <begin position="309"/>
        <end position="327"/>
    </location>
</feature>
<feature type="transmembrane region" description="Helical" evidence="7">
    <location>
        <begin position="183"/>
        <end position="201"/>
    </location>
</feature>
<dbReference type="Pfam" id="PF00953">
    <property type="entry name" value="Glycos_transf_4"/>
    <property type="match status" value="1"/>
</dbReference>
<evidence type="ECO:0000256" key="1">
    <source>
        <dbReference type="ARBA" id="ARBA00004651"/>
    </source>
</evidence>
<evidence type="ECO:0000256" key="6">
    <source>
        <dbReference type="ARBA" id="ARBA00023136"/>
    </source>
</evidence>
<evidence type="ECO:0000313" key="8">
    <source>
        <dbReference type="EMBL" id="NGN82747.1"/>
    </source>
</evidence>
<feature type="transmembrane region" description="Helical" evidence="7">
    <location>
        <begin position="80"/>
        <end position="98"/>
    </location>
</feature>
<evidence type="ECO:0000313" key="9">
    <source>
        <dbReference type="Proteomes" id="UP000479226"/>
    </source>
</evidence>